<accession>A0ABZ2Z2U0</accession>
<organism evidence="1 2">
    <name type="scientific">Chitinophaga caseinilytica</name>
    <dbReference type="NCBI Taxonomy" id="2267521"/>
    <lineage>
        <taxon>Bacteria</taxon>
        <taxon>Pseudomonadati</taxon>
        <taxon>Bacteroidota</taxon>
        <taxon>Chitinophagia</taxon>
        <taxon>Chitinophagales</taxon>
        <taxon>Chitinophagaceae</taxon>
        <taxon>Chitinophaga</taxon>
    </lineage>
</organism>
<dbReference type="InterPro" id="IPR006748">
    <property type="entry name" value="NH2Glyco/OHUrea_AB-resist_kin"/>
</dbReference>
<sequence>MDFQYYQDQWQLQQDGQPVITHSSRLLPVLHEGLPAMLKVAVEKDEKLGNEIMVWWNGHGAAKVLAHNGEALLMERATGPRNLKTMAMNGADDAATKILCATALQLHAVPKPPPEGMITMDRWFADLFAHGHKYGGSIAHGLELARRLVTEEVEKCVLHGDLHHENVLDFEGKGWLAIDPKKLHGDRAFDFANIFCNPDLSIASAPAAFQQRLQTVCSETGIERRRLLEWIVAWAALSAVWFIEDNLEADAATDLAVGTLAMAELNR</sequence>
<gene>
    <name evidence="1" type="ORF">WJU22_26730</name>
</gene>
<evidence type="ECO:0000313" key="1">
    <source>
        <dbReference type="EMBL" id="WZN46487.1"/>
    </source>
</evidence>
<dbReference type="Gene3D" id="3.90.1200.10">
    <property type="match status" value="1"/>
</dbReference>
<dbReference type="Proteomes" id="UP001449657">
    <property type="component" value="Chromosome"/>
</dbReference>
<dbReference type="SUPFAM" id="SSF56112">
    <property type="entry name" value="Protein kinase-like (PK-like)"/>
    <property type="match status" value="1"/>
</dbReference>
<evidence type="ECO:0000313" key="2">
    <source>
        <dbReference type="Proteomes" id="UP001449657"/>
    </source>
</evidence>
<reference evidence="1 2" key="1">
    <citation type="submission" date="2024-03" db="EMBL/GenBank/DDBJ databases">
        <title>Chitinophaga caseinilytica sp. nov., a casein hydrolysing bacterium isolated from forest soil.</title>
        <authorList>
            <person name="Lee D.S."/>
            <person name="Han D.M."/>
            <person name="Baek J.H."/>
            <person name="Choi D.G."/>
            <person name="Jeon J.H."/>
            <person name="Jeon C.O."/>
        </authorList>
    </citation>
    <scope>NUCLEOTIDE SEQUENCE [LARGE SCALE GENOMIC DNA]</scope>
    <source>
        <strain evidence="1 2">KACC 19118</strain>
    </source>
</reference>
<keyword evidence="2" id="KW-1185">Reference proteome</keyword>
<dbReference type="Pfam" id="PF04655">
    <property type="entry name" value="APH_6_hur"/>
    <property type="match status" value="1"/>
</dbReference>
<protein>
    <submittedName>
        <fullName evidence="1">Aminoglycoside phosphotransferase family protein</fullName>
    </submittedName>
</protein>
<dbReference type="EMBL" id="CP150096">
    <property type="protein sequence ID" value="WZN46487.1"/>
    <property type="molecule type" value="Genomic_DNA"/>
</dbReference>
<dbReference type="RefSeq" id="WP_341841185.1">
    <property type="nucleotide sequence ID" value="NZ_CP149792.1"/>
</dbReference>
<dbReference type="InterPro" id="IPR011009">
    <property type="entry name" value="Kinase-like_dom_sf"/>
</dbReference>
<proteinExistence type="predicted"/>
<name>A0ABZ2Z2U0_9BACT</name>